<evidence type="ECO:0000256" key="9">
    <source>
        <dbReference type="ARBA" id="ARBA00022840"/>
    </source>
</evidence>
<evidence type="ECO:0000313" key="21">
    <source>
        <dbReference type="EMBL" id="KAJ5227023.1"/>
    </source>
</evidence>
<dbReference type="InterPro" id="IPR044125">
    <property type="entry name" value="Adenylation_DNA_ligase_IV"/>
</dbReference>
<dbReference type="InterPro" id="IPR021536">
    <property type="entry name" value="DNA_ligase_IV_dom"/>
</dbReference>
<keyword evidence="6" id="KW-0677">Repeat</keyword>
<comment type="subcellular location">
    <subcellularLocation>
        <location evidence="2">Nucleus</location>
    </subcellularLocation>
</comment>
<feature type="region of interest" description="Disordered" evidence="18">
    <location>
        <begin position="50"/>
        <end position="72"/>
    </location>
</feature>
<dbReference type="GO" id="GO:0046872">
    <property type="term" value="F:metal ion binding"/>
    <property type="evidence" value="ECO:0007669"/>
    <property type="project" value="UniProtKB-KW"/>
</dbReference>
<dbReference type="Pfam" id="PF04679">
    <property type="entry name" value="DNA_ligase_A_C"/>
    <property type="match status" value="1"/>
</dbReference>
<dbReference type="EC" id="6.5.1.1" evidence="16"/>
<feature type="compositionally biased region" description="Basic residues" evidence="18">
    <location>
        <begin position="685"/>
        <end position="694"/>
    </location>
</feature>
<dbReference type="EMBL" id="JAPQKT010000006">
    <property type="protein sequence ID" value="KAJ5227023.1"/>
    <property type="molecule type" value="Genomic_DNA"/>
</dbReference>
<evidence type="ECO:0000256" key="15">
    <source>
        <dbReference type="ARBA" id="ARBA00043870"/>
    </source>
</evidence>
<dbReference type="InterPro" id="IPR012340">
    <property type="entry name" value="NA-bd_OB-fold"/>
</dbReference>
<dbReference type="GO" id="GO:0071897">
    <property type="term" value="P:DNA biosynthetic process"/>
    <property type="evidence" value="ECO:0007669"/>
    <property type="project" value="InterPro"/>
</dbReference>
<dbReference type="Proteomes" id="UP001147733">
    <property type="component" value="Unassembled WGS sequence"/>
</dbReference>
<comment type="caution">
    <text evidence="21">The sequence shown here is derived from an EMBL/GenBank/DDBJ whole genome shotgun (WGS) entry which is preliminary data.</text>
</comment>
<comment type="catalytic activity">
    <reaction evidence="14 16">
        <text>ATP + (deoxyribonucleotide)n-3'-hydroxyl + 5'-phospho-(deoxyribonucleotide)m = (deoxyribonucleotide)n+m + AMP + diphosphate.</text>
        <dbReference type="EC" id="6.5.1.1"/>
    </reaction>
</comment>
<feature type="compositionally biased region" description="Basic and acidic residues" evidence="18">
    <location>
        <begin position="674"/>
        <end position="684"/>
    </location>
</feature>
<dbReference type="SUPFAM" id="SSF117018">
    <property type="entry name" value="ATP-dependent DNA ligase DNA-binding domain"/>
    <property type="match status" value="1"/>
</dbReference>
<dbReference type="FunFam" id="3.30.470.30:FF:000013">
    <property type="entry name" value="DNA ligase"/>
    <property type="match status" value="1"/>
</dbReference>
<dbReference type="Gene3D" id="1.10.3260.10">
    <property type="entry name" value="DNA ligase, ATP-dependent, N-terminal domain"/>
    <property type="match status" value="1"/>
</dbReference>
<dbReference type="GO" id="GO:0006297">
    <property type="term" value="P:nucleotide-excision repair, DNA gap filling"/>
    <property type="evidence" value="ECO:0007669"/>
    <property type="project" value="TreeGrafter"/>
</dbReference>
<evidence type="ECO:0000256" key="11">
    <source>
        <dbReference type="ARBA" id="ARBA00023172"/>
    </source>
</evidence>
<dbReference type="InterPro" id="IPR012309">
    <property type="entry name" value="DNA_ligase_ATP-dep_C"/>
</dbReference>
<comment type="function">
    <text evidence="15">DNA ligase involved in DNA non-homologous end joining (NHEJ); required for double-strand break (DSB) repair.</text>
</comment>
<dbReference type="AlphaFoldDB" id="A0A9W9NVW7"/>
<evidence type="ECO:0000259" key="20">
    <source>
        <dbReference type="PROSITE" id="PS50172"/>
    </source>
</evidence>
<evidence type="ECO:0000313" key="22">
    <source>
        <dbReference type="Proteomes" id="UP001147733"/>
    </source>
</evidence>
<evidence type="ECO:0000256" key="4">
    <source>
        <dbReference type="ARBA" id="ARBA00022598"/>
    </source>
</evidence>
<comment type="cofactor">
    <cofactor evidence="1">
        <name>Mg(2+)</name>
        <dbReference type="ChEBI" id="CHEBI:18420"/>
    </cofactor>
</comment>
<dbReference type="SUPFAM" id="SSF50249">
    <property type="entry name" value="Nucleic acid-binding proteins"/>
    <property type="match status" value="1"/>
</dbReference>
<feature type="domain" description="BRCT" evidence="20">
    <location>
        <begin position="713"/>
        <end position="795"/>
    </location>
</feature>
<evidence type="ECO:0000256" key="7">
    <source>
        <dbReference type="ARBA" id="ARBA00022741"/>
    </source>
</evidence>
<keyword evidence="11 16" id="KW-0233">DNA recombination</keyword>
<dbReference type="InterPro" id="IPR012310">
    <property type="entry name" value="DNA_ligase_ATP-dep_cent"/>
</dbReference>
<dbReference type="PROSITE" id="PS50160">
    <property type="entry name" value="DNA_LIGASE_A3"/>
    <property type="match status" value="1"/>
</dbReference>
<evidence type="ECO:0000256" key="2">
    <source>
        <dbReference type="ARBA" id="ARBA00004123"/>
    </source>
</evidence>
<dbReference type="InterPro" id="IPR001357">
    <property type="entry name" value="BRCT_dom"/>
</dbReference>
<dbReference type="GO" id="GO:0032807">
    <property type="term" value="C:DNA ligase IV complex"/>
    <property type="evidence" value="ECO:0007669"/>
    <property type="project" value="TreeGrafter"/>
</dbReference>
<keyword evidence="22" id="KW-1185">Reference proteome</keyword>
<dbReference type="RefSeq" id="XP_056499388.1">
    <property type="nucleotide sequence ID" value="XM_056645947.1"/>
</dbReference>
<keyword evidence="13" id="KW-0539">Nucleus</keyword>
<evidence type="ECO:0000256" key="8">
    <source>
        <dbReference type="ARBA" id="ARBA00022763"/>
    </source>
</evidence>
<dbReference type="Gene3D" id="2.40.50.140">
    <property type="entry name" value="Nucleic acid-binding proteins"/>
    <property type="match status" value="1"/>
</dbReference>
<dbReference type="OrthoDB" id="151490at2759"/>
<evidence type="ECO:0000256" key="14">
    <source>
        <dbReference type="ARBA" id="ARBA00034003"/>
    </source>
</evidence>
<feature type="domain" description="BRCT" evidence="20">
    <location>
        <begin position="889"/>
        <end position="997"/>
    </location>
</feature>
<evidence type="ECO:0000256" key="1">
    <source>
        <dbReference type="ARBA" id="ARBA00001946"/>
    </source>
</evidence>
<dbReference type="Gene3D" id="3.40.50.10190">
    <property type="entry name" value="BRCT domain"/>
    <property type="match status" value="2"/>
</dbReference>
<evidence type="ECO:0000256" key="10">
    <source>
        <dbReference type="ARBA" id="ARBA00022842"/>
    </source>
</evidence>
<dbReference type="InterPro" id="IPR029710">
    <property type="entry name" value="LIG4"/>
</dbReference>
<dbReference type="GO" id="GO:0003677">
    <property type="term" value="F:DNA binding"/>
    <property type="evidence" value="ECO:0007669"/>
    <property type="project" value="InterPro"/>
</dbReference>
<dbReference type="InterPro" id="IPR036420">
    <property type="entry name" value="BRCT_dom_sf"/>
</dbReference>
<keyword evidence="5" id="KW-0479">Metal-binding</keyword>
<reference evidence="21" key="2">
    <citation type="journal article" date="2023" name="IMA Fungus">
        <title>Comparative genomic study of the Penicillium genus elucidates a diverse pangenome and 15 lateral gene transfer events.</title>
        <authorList>
            <person name="Petersen C."/>
            <person name="Sorensen T."/>
            <person name="Nielsen M.R."/>
            <person name="Sondergaard T.E."/>
            <person name="Sorensen J.L."/>
            <person name="Fitzpatrick D.A."/>
            <person name="Frisvad J.C."/>
            <person name="Nielsen K.L."/>
        </authorList>
    </citation>
    <scope>NUCLEOTIDE SEQUENCE</scope>
    <source>
        <strain evidence="21">IBT 23319</strain>
    </source>
</reference>
<dbReference type="SUPFAM" id="SSF52113">
    <property type="entry name" value="BRCT domain"/>
    <property type="match status" value="2"/>
</dbReference>
<dbReference type="Pfam" id="PF04675">
    <property type="entry name" value="DNA_ligase_A_N"/>
    <property type="match status" value="1"/>
</dbReference>
<dbReference type="Gene3D" id="3.30.470.30">
    <property type="entry name" value="DNA ligase/mRNA capping enzyme"/>
    <property type="match status" value="1"/>
</dbReference>
<keyword evidence="8 16" id="KW-0227">DNA damage</keyword>
<comment type="similarity">
    <text evidence="3 17">Belongs to the ATP-dependent DNA ligase family.</text>
</comment>
<dbReference type="GO" id="GO:0006310">
    <property type="term" value="P:DNA recombination"/>
    <property type="evidence" value="ECO:0007669"/>
    <property type="project" value="UniProtKB-KW"/>
</dbReference>
<evidence type="ECO:0000256" key="3">
    <source>
        <dbReference type="ARBA" id="ARBA00007572"/>
    </source>
</evidence>
<dbReference type="PROSITE" id="PS50172">
    <property type="entry name" value="BRCT"/>
    <property type="match status" value="2"/>
</dbReference>
<keyword evidence="7 16" id="KW-0547">Nucleotide-binding</keyword>
<dbReference type="CDD" id="cd07968">
    <property type="entry name" value="OBF_DNA_ligase_IV"/>
    <property type="match status" value="1"/>
</dbReference>
<dbReference type="GeneID" id="81385114"/>
<evidence type="ECO:0000256" key="18">
    <source>
        <dbReference type="SAM" id="MobiDB-lite"/>
    </source>
</evidence>
<accession>A0A9W9NVW7</accession>
<evidence type="ECO:0000256" key="12">
    <source>
        <dbReference type="ARBA" id="ARBA00023204"/>
    </source>
</evidence>
<sequence>MDSDEILPDDLGDTEENLDEKYPNRPHNRAPTLPFHELYLHLFNPLNAIKKKPSGQAPNRRKAGPNGKGAAGLSPYELRRDVIVRFISRWRKDVGDDIYPAFRLILPGQDRDRAMYGIKEKVIAKMLVKLMKINKESEDGHNLLNWKLPGQSSSRMAGDFGGRCYDVLSKRPMRTEPGDMTIEDVNERLDKLSIAPKEEDQLPILAEFYRRMNPEELTWLIRIILREMRIGATERTIFNVWHPDAENLYNISSSLRRVCWELHDPNIRLEAEDRGITVMQCFQPQLAQFQMHSFDKMISRMRTTEEDPVFWIEEKMDGERIQLHMAPDDALPGGRRFAFWSRKAKDYTYLYGNGLYDEHGALTRHLTDAFANGVRSLILDGEMITWDTEQDAPVPFGTLKTAALAGQRDPFSKGPRPLFRVFDILHLNGTDLTKYTLRDRRNALQKVVCPIHRRFEIHPYEEATTAAEVETCLRKVVAEASEGLVLKNPRSPYRLNERHDDWMKVKPDYMTEFGESLDVVIIGGYFGSGHRGGNLASFLCGLRVDDSGSSQSSDPMKCWSFCKVGGGFTASDFQEIRHHTDGKWMKWDPKRPPSNLIELAGGDAQHERPDMWIKPCDSVVVCVKAASVATSDQFRMGLTLRFPRFKTLRKDKNWKTSLSVQEFLNLKSNAEQEQQEKKFDLDQTRKKRTKRTTKKPLKIAGYEESDVANYQGHSGQVFRDLNFFVMTECTTPEKRSKADLEQLVKANGGKIYQTNTAAPDTICIAERRTVKVASLQKIGNTNIVRPSWLLDCIKQDIKDVGLPELILPFEPRHMFFIMEDREDEININADCFGDSFARDTNVEELKEIFQSMNNSKHKPNPLDSTTVQRIESQILEKVHSGHTVPCGWLFRDLKFFFFSPNSQTNGLNEDPDTSDLDLTLARNTARFAGASSADSLKTPGMTHVIVNPDTTSSSDIRSLRGSLAALTDKKVPHLVSFKWVDESWKNRTLLDEERFQVPR</sequence>
<feature type="region of interest" description="Disordered" evidence="18">
    <location>
        <begin position="674"/>
        <end position="694"/>
    </location>
</feature>
<evidence type="ECO:0000256" key="13">
    <source>
        <dbReference type="ARBA" id="ARBA00023242"/>
    </source>
</evidence>
<dbReference type="Pfam" id="PF11411">
    <property type="entry name" value="DNA_ligase_IV"/>
    <property type="match status" value="1"/>
</dbReference>
<gene>
    <name evidence="21" type="ORF">N7469_007029</name>
</gene>
<dbReference type="CDD" id="cd17722">
    <property type="entry name" value="BRCT_DNA_ligase_IV_rpt1"/>
    <property type="match status" value="1"/>
</dbReference>
<dbReference type="GO" id="GO:0005524">
    <property type="term" value="F:ATP binding"/>
    <property type="evidence" value="ECO:0007669"/>
    <property type="project" value="UniProtKB-KW"/>
</dbReference>
<evidence type="ECO:0000256" key="5">
    <source>
        <dbReference type="ARBA" id="ARBA00022723"/>
    </source>
</evidence>
<dbReference type="InterPro" id="IPR016059">
    <property type="entry name" value="DNA_ligase_ATP-dep_CS"/>
</dbReference>
<evidence type="ECO:0000256" key="17">
    <source>
        <dbReference type="RuleBase" id="RU004196"/>
    </source>
</evidence>
<evidence type="ECO:0000259" key="19">
    <source>
        <dbReference type="PROSITE" id="PS50160"/>
    </source>
</evidence>
<dbReference type="PROSITE" id="PS00697">
    <property type="entry name" value="DNA_LIGASE_A1"/>
    <property type="match status" value="1"/>
</dbReference>
<dbReference type="FunFam" id="2.40.50.140:FF:000234">
    <property type="entry name" value="DNA ligase"/>
    <property type="match status" value="1"/>
</dbReference>
<dbReference type="Pfam" id="PF16589">
    <property type="entry name" value="BRCT_2"/>
    <property type="match status" value="1"/>
</dbReference>
<dbReference type="NCBIfam" id="TIGR00574">
    <property type="entry name" value="dnl1"/>
    <property type="match status" value="1"/>
</dbReference>
<evidence type="ECO:0000256" key="16">
    <source>
        <dbReference type="RuleBase" id="RU000617"/>
    </source>
</evidence>
<name>A0A9W9NVW7_PENCI</name>
<dbReference type="SUPFAM" id="SSF56091">
    <property type="entry name" value="DNA ligase/mRNA capping enzyme, catalytic domain"/>
    <property type="match status" value="1"/>
</dbReference>
<dbReference type="GO" id="GO:0006303">
    <property type="term" value="P:double-strand break repair via nonhomologous end joining"/>
    <property type="evidence" value="ECO:0007669"/>
    <property type="project" value="TreeGrafter"/>
</dbReference>
<dbReference type="Pfam" id="PF01068">
    <property type="entry name" value="DNA_ligase_A_M"/>
    <property type="match status" value="1"/>
</dbReference>
<feature type="domain" description="ATP-dependent DNA ligase family profile" evidence="19">
    <location>
        <begin position="419"/>
        <end position="544"/>
    </location>
</feature>
<evidence type="ECO:0000256" key="6">
    <source>
        <dbReference type="ARBA" id="ARBA00022737"/>
    </source>
</evidence>
<proteinExistence type="inferred from homology"/>
<dbReference type="GO" id="GO:0003910">
    <property type="term" value="F:DNA ligase (ATP) activity"/>
    <property type="evidence" value="ECO:0007669"/>
    <property type="project" value="UniProtKB-EC"/>
</dbReference>
<organism evidence="21 22">
    <name type="scientific">Penicillium citrinum</name>
    <dbReference type="NCBI Taxonomy" id="5077"/>
    <lineage>
        <taxon>Eukaryota</taxon>
        <taxon>Fungi</taxon>
        <taxon>Dikarya</taxon>
        <taxon>Ascomycota</taxon>
        <taxon>Pezizomycotina</taxon>
        <taxon>Eurotiomycetes</taxon>
        <taxon>Eurotiomycetidae</taxon>
        <taxon>Eurotiales</taxon>
        <taxon>Aspergillaceae</taxon>
        <taxon>Penicillium</taxon>
    </lineage>
</organism>
<feature type="compositionally biased region" description="Acidic residues" evidence="18">
    <location>
        <begin position="1"/>
        <end position="18"/>
    </location>
</feature>
<dbReference type="InterPro" id="IPR000977">
    <property type="entry name" value="DNA_ligase_ATP-dep"/>
</dbReference>
<dbReference type="PANTHER" id="PTHR45997">
    <property type="entry name" value="DNA LIGASE 4"/>
    <property type="match status" value="1"/>
</dbReference>
<keyword evidence="12 16" id="KW-0234">DNA repair</keyword>
<keyword evidence="9 16" id="KW-0067">ATP-binding</keyword>
<feature type="compositionally biased region" description="Basic residues" evidence="18">
    <location>
        <begin position="50"/>
        <end position="63"/>
    </location>
</feature>
<dbReference type="SMART" id="SM00292">
    <property type="entry name" value="BRCT"/>
    <property type="match status" value="1"/>
</dbReference>
<protein>
    <recommendedName>
        <fullName evidence="16">DNA ligase</fullName>
        <ecNumber evidence="16">6.5.1.1</ecNumber>
    </recommendedName>
</protein>
<keyword evidence="10" id="KW-0460">Magnesium</keyword>
<dbReference type="FunFam" id="1.10.3260.10:FF:000008">
    <property type="entry name" value="DNA ligase 4"/>
    <property type="match status" value="1"/>
</dbReference>
<dbReference type="PANTHER" id="PTHR45997:SF1">
    <property type="entry name" value="DNA LIGASE 4"/>
    <property type="match status" value="1"/>
</dbReference>
<feature type="region of interest" description="Disordered" evidence="18">
    <location>
        <begin position="1"/>
        <end position="27"/>
    </location>
</feature>
<dbReference type="InterPro" id="IPR036599">
    <property type="entry name" value="DNA_ligase_N_sf"/>
</dbReference>
<dbReference type="InterPro" id="IPR012308">
    <property type="entry name" value="DNA_ligase_ATP-dep_N"/>
</dbReference>
<keyword evidence="4 16" id="KW-0436">Ligase</keyword>
<dbReference type="CDD" id="cd07903">
    <property type="entry name" value="Adenylation_DNA_ligase_IV"/>
    <property type="match status" value="1"/>
</dbReference>
<reference evidence="21" key="1">
    <citation type="submission" date="2022-11" db="EMBL/GenBank/DDBJ databases">
        <authorList>
            <person name="Petersen C."/>
        </authorList>
    </citation>
    <scope>NUCLEOTIDE SEQUENCE</scope>
    <source>
        <strain evidence="21">IBT 23319</strain>
    </source>
</reference>